<evidence type="ECO:0000313" key="1">
    <source>
        <dbReference type="EMBL" id="AWG23440.1"/>
    </source>
</evidence>
<gene>
    <name evidence="1" type="ORF">FFWV33_18840</name>
</gene>
<evidence type="ECO:0000313" key="2">
    <source>
        <dbReference type="Proteomes" id="UP000244527"/>
    </source>
</evidence>
<accession>A0A2S1LI17</accession>
<dbReference type="KEGG" id="ffa:FFWV33_18840"/>
<protein>
    <submittedName>
        <fullName evidence="1">Uncharacterized protein</fullName>
    </submittedName>
</protein>
<dbReference type="EMBL" id="CP020918">
    <property type="protein sequence ID" value="AWG23440.1"/>
    <property type="molecule type" value="Genomic_DNA"/>
</dbReference>
<sequence>MYELVFWQYQEEIYLNHQLVYEALVDGEAVEGLEVLPIQVIRNRISSVFSDWEKVDEDSWQNPKGKGAFQVKSTPESISIDCYGTQGKTMDKLVSIMEEFKCPLFDPQIPARYDEFYEDEDE</sequence>
<keyword evidence="2" id="KW-1185">Reference proteome</keyword>
<dbReference type="Proteomes" id="UP000244527">
    <property type="component" value="Chromosome"/>
</dbReference>
<organism evidence="1 2">
    <name type="scientific">Flavobacterium faecale</name>
    <dbReference type="NCBI Taxonomy" id="1355330"/>
    <lineage>
        <taxon>Bacteria</taxon>
        <taxon>Pseudomonadati</taxon>
        <taxon>Bacteroidota</taxon>
        <taxon>Flavobacteriia</taxon>
        <taxon>Flavobacteriales</taxon>
        <taxon>Flavobacteriaceae</taxon>
        <taxon>Flavobacterium</taxon>
    </lineage>
</organism>
<reference evidence="1 2" key="1">
    <citation type="submission" date="2017-04" db="EMBL/GenBank/DDBJ databases">
        <title>Compelte genome sequence of WV33.</title>
        <authorList>
            <person name="Lee P.C."/>
        </authorList>
    </citation>
    <scope>NUCLEOTIDE SEQUENCE [LARGE SCALE GENOMIC DNA]</scope>
    <source>
        <strain evidence="1 2">WV33</strain>
    </source>
</reference>
<dbReference type="AlphaFoldDB" id="A0A2S1LI17"/>
<name>A0A2S1LI17_9FLAO</name>
<dbReference type="RefSeq" id="WP_108742334.1">
    <property type="nucleotide sequence ID" value="NZ_CP020918.1"/>
</dbReference>
<dbReference type="OrthoDB" id="4377013at2"/>
<proteinExistence type="predicted"/>